<keyword evidence="4" id="KW-1185">Reference proteome</keyword>
<sequence length="120" mass="13595">MGLTGSALQEWVDAERVIERDLRAQVRDEQREKIALEERRLQAEERVLLLKLKLQEQKTGSNAGEIGRPASDDAASPAVMDSCGPHKLLPPFNEMRDDLDAYLQRFERVAVSQECSCNEK</sequence>
<reference evidence="3" key="1">
    <citation type="journal article" date="2020" name="Cell">
        <title>Large-Scale Comparative Analyses of Tick Genomes Elucidate Their Genetic Diversity and Vector Capacities.</title>
        <authorList>
            <consortium name="Tick Genome and Microbiome Consortium (TIGMIC)"/>
            <person name="Jia N."/>
            <person name="Wang J."/>
            <person name="Shi W."/>
            <person name="Du L."/>
            <person name="Sun Y."/>
            <person name="Zhan W."/>
            <person name="Jiang J.F."/>
            <person name="Wang Q."/>
            <person name="Zhang B."/>
            <person name="Ji P."/>
            <person name="Bell-Sakyi L."/>
            <person name="Cui X.M."/>
            <person name="Yuan T.T."/>
            <person name="Jiang B.G."/>
            <person name="Yang W.F."/>
            <person name="Lam T.T."/>
            <person name="Chang Q.C."/>
            <person name="Ding S.J."/>
            <person name="Wang X.J."/>
            <person name="Zhu J.G."/>
            <person name="Ruan X.D."/>
            <person name="Zhao L."/>
            <person name="Wei J.T."/>
            <person name="Ye R.Z."/>
            <person name="Que T.C."/>
            <person name="Du C.H."/>
            <person name="Zhou Y.H."/>
            <person name="Cheng J.X."/>
            <person name="Dai P.F."/>
            <person name="Guo W.B."/>
            <person name="Han X.H."/>
            <person name="Huang E.J."/>
            <person name="Li L.F."/>
            <person name="Wei W."/>
            <person name="Gao Y.C."/>
            <person name="Liu J.Z."/>
            <person name="Shao H.Z."/>
            <person name="Wang X."/>
            <person name="Wang C.C."/>
            <person name="Yang T.C."/>
            <person name="Huo Q.B."/>
            <person name="Li W."/>
            <person name="Chen H.Y."/>
            <person name="Chen S.E."/>
            <person name="Zhou L.G."/>
            <person name="Ni X.B."/>
            <person name="Tian J.H."/>
            <person name="Sheng Y."/>
            <person name="Liu T."/>
            <person name="Pan Y.S."/>
            <person name="Xia L.Y."/>
            <person name="Li J."/>
            <person name="Zhao F."/>
            <person name="Cao W.C."/>
        </authorList>
    </citation>
    <scope>NUCLEOTIDE SEQUENCE</scope>
    <source>
        <strain evidence="3">Rmic-2018</strain>
    </source>
</reference>
<feature type="coiled-coil region" evidence="1">
    <location>
        <begin position="19"/>
        <end position="47"/>
    </location>
</feature>
<evidence type="ECO:0000313" key="4">
    <source>
        <dbReference type="Proteomes" id="UP000821866"/>
    </source>
</evidence>
<protein>
    <submittedName>
        <fullName evidence="3">Uncharacterized protein</fullName>
    </submittedName>
</protein>
<reference evidence="3" key="2">
    <citation type="submission" date="2021-09" db="EMBL/GenBank/DDBJ databases">
        <authorList>
            <person name="Jia N."/>
            <person name="Wang J."/>
            <person name="Shi W."/>
            <person name="Du L."/>
            <person name="Sun Y."/>
            <person name="Zhan W."/>
            <person name="Jiang J."/>
            <person name="Wang Q."/>
            <person name="Zhang B."/>
            <person name="Ji P."/>
            <person name="Sakyi L.B."/>
            <person name="Cui X."/>
            <person name="Yuan T."/>
            <person name="Jiang B."/>
            <person name="Yang W."/>
            <person name="Lam T.T.-Y."/>
            <person name="Chang Q."/>
            <person name="Ding S."/>
            <person name="Wang X."/>
            <person name="Zhu J."/>
            <person name="Ruan X."/>
            <person name="Zhao L."/>
            <person name="Wei J."/>
            <person name="Que T."/>
            <person name="Du C."/>
            <person name="Cheng J."/>
            <person name="Dai P."/>
            <person name="Han X."/>
            <person name="Huang E."/>
            <person name="Gao Y."/>
            <person name="Liu J."/>
            <person name="Shao H."/>
            <person name="Ye R."/>
            <person name="Li L."/>
            <person name="Wei W."/>
            <person name="Wang X."/>
            <person name="Wang C."/>
            <person name="Huo Q."/>
            <person name="Li W."/>
            <person name="Guo W."/>
            <person name="Chen H."/>
            <person name="Chen S."/>
            <person name="Zhou L."/>
            <person name="Zhou L."/>
            <person name="Ni X."/>
            <person name="Tian J."/>
            <person name="Zhou Y."/>
            <person name="Sheng Y."/>
            <person name="Liu T."/>
            <person name="Pan Y."/>
            <person name="Xia L."/>
            <person name="Li J."/>
            <person name="Zhao F."/>
            <person name="Cao W."/>
        </authorList>
    </citation>
    <scope>NUCLEOTIDE SEQUENCE</scope>
    <source>
        <strain evidence="3">Rmic-2018</strain>
        <tissue evidence="3">Larvae</tissue>
    </source>
</reference>
<evidence type="ECO:0000313" key="3">
    <source>
        <dbReference type="EMBL" id="KAH7957940.1"/>
    </source>
</evidence>
<accession>A0A9J6CY88</accession>
<dbReference type="AlphaFoldDB" id="A0A9J6CY88"/>
<dbReference type="EMBL" id="JABSTU010004714">
    <property type="protein sequence ID" value="KAH7957940.1"/>
    <property type="molecule type" value="Genomic_DNA"/>
</dbReference>
<gene>
    <name evidence="3" type="ORF">HPB51_028073</name>
</gene>
<evidence type="ECO:0000256" key="1">
    <source>
        <dbReference type="SAM" id="Coils"/>
    </source>
</evidence>
<feature type="region of interest" description="Disordered" evidence="2">
    <location>
        <begin position="60"/>
        <end position="87"/>
    </location>
</feature>
<organism evidence="3 4">
    <name type="scientific">Rhipicephalus microplus</name>
    <name type="common">Cattle tick</name>
    <name type="synonym">Boophilus microplus</name>
    <dbReference type="NCBI Taxonomy" id="6941"/>
    <lineage>
        <taxon>Eukaryota</taxon>
        <taxon>Metazoa</taxon>
        <taxon>Ecdysozoa</taxon>
        <taxon>Arthropoda</taxon>
        <taxon>Chelicerata</taxon>
        <taxon>Arachnida</taxon>
        <taxon>Acari</taxon>
        <taxon>Parasitiformes</taxon>
        <taxon>Ixodida</taxon>
        <taxon>Ixodoidea</taxon>
        <taxon>Ixodidae</taxon>
        <taxon>Rhipicephalinae</taxon>
        <taxon>Rhipicephalus</taxon>
        <taxon>Boophilus</taxon>
    </lineage>
</organism>
<keyword evidence="1" id="KW-0175">Coiled coil</keyword>
<name>A0A9J6CY88_RHIMP</name>
<evidence type="ECO:0000256" key="2">
    <source>
        <dbReference type="SAM" id="MobiDB-lite"/>
    </source>
</evidence>
<proteinExistence type="predicted"/>
<comment type="caution">
    <text evidence="3">The sequence shown here is derived from an EMBL/GenBank/DDBJ whole genome shotgun (WGS) entry which is preliminary data.</text>
</comment>
<dbReference type="Proteomes" id="UP000821866">
    <property type="component" value="Unassembled WGS sequence"/>
</dbReference>